<evidence type="ECO:0000313" key="1">
    <source>
        <dbReference type="EMBL" id="KAK3758824.1"/>
    </source>
</evidence>
<evidence type="ECO:0000313" key="2">
    <source>
        <dbReference type="Proteomes" id="UP001283361"/>
    </source>
</evidence>
<keyword evidence="2" id="KW-1185">Reference proteome</keyword>
<organism evidence="1 2">
    <name type="scientific">Elysia crispata</name>
    <name type="common">lettuce slug</name>
    <dbReference type="NCBI Taxonomy" id="231223"/>
    <lineage>
        <taxon>Eukaryota</taxon>
        <taxon>Metazoa</taxon>
        <taxon>Spiralia</taxon>
        <taxon>Lophotrochozoa</taxon>
        <taxon>Mollusca</taxon>
        <taxon>Gastropoda</taxon>
        <taxon>Heterobranchia</taxon>
        <taxon>Euthyneura</taxon>
        <taxon>Panpulmonata</taxon>
        <taxon>Sacoglossa</taxon>
        <taxon>Placobranchoidea</taxon>
        <taxon>Plakobranchidae</taxon>
        <taxon>Elysia</taxon>
    </lineage>
</organism>
<gene>
    <name evidence="1" type="ORF">RRG08_036264</name>
</gene>
<protein>
    <submittedName>
        <fullName evidence="1">Uncharacterized protein</fullName>
    </submittedName>
</protein>
<proteinExistence type="predicted"/>
<dbReference type="EMBL" id="JAWDGP010005207">
    <property type="protein sequence ID" value="KAK3758824.1"/>
    <property type="molecule type" value="Genomic_DNA"/>
</dbReference>
<dbReference type="AlphaFoldDB" id="A0AAE0YWZ4"/>
<comment type="caution">
    <text evidence="1">The sequence shown here is derived from an EMBL/GenBank/DDBJ whole genome shotgun (WGS) entry which is preliminary data.</text>
</comment>
<reference evidence="1" key="1">
    <citation type="journal article" date="2023" name="G3 (Bethesda)">
        <title>A reference genome for the long-term kleptoplast-retaining sea slug Elysia crispata morphotype clarki.</title>
        <authorList>
            <person name="Eastman K.E."/>
            <person name="Pendleton A.L."/>
            <person name="Shaikh M.A."/>
            <person name="Suttiyut T."/>
            <person name="Ogas R."/>
            <person name="Tomko P."/>
            <person name="Gavelis G."/>
            <person name="Widhalm J.R."/>
            <person name="Wisecaver J.H."/>
        </authorList>
    </citation>
    <scope>NUCLEOTIDE SEQUENCE</scope>
    <source>
        <strain evidence="1">ECLA1</strain>
    </source>
</reference>
<accession>A0AAE0YWZ4</accession>
<dbReference type="Proteomes" id="UP001283361">
    <property type="component" value="Unassembled WGS sequence"/>
</dbReference>
<name>A0AAE0YWZ4_9GAST</name>
<sequence>MLGISTIISELVSLRHCGLEKCAECDPSADLAVFVSSLFLKPRLSGIWRERPQAAPGFWYSQLLSGHNRGRMVTLKFIYALSPAFFKSMNFDDAIEDPLESFSSVSEPPYTTGAVGVEGSPGALPVCVSDEHITKPTEAGLAWPDNYNLRQPTEAGLA</sequence>